<keyword evidence="7" id="KW-1133">Transmembrane helix</keyword>
<keyword evidence="7" id="KW-0472">Membrane</keyword>
<dbReference type="AlphaFoldDB" id="A0AAV5L8W4"/>
<name>A0AAV5L8W4_9ROSI</name>
<evidence type="ECO:0000256" key="5">
    <source>
        <dbReference type="ARBA" id="ARBA00022833"/>
    </source>
</evidence>
<evidence type="ECO:0000259" key="8">
    <source>
        <dbReference type="Pfam" id="PF01435"/>
    </source>
</evidence>
<accession>A0AAV5L8W4</accession>
<evidence type="ECO:0000313" key="9">
    <source>
        <dbReference type="EMBL" id="GKV33685.1"/>
    </source>
</evidence>
<keyword evidence="3" id="KW-0479">Metal-binding</keyword>
<comment type="cofactor">
    <cofactor evidence="1">
        <name>Zn(2+)</name>
        <dbReference type="ChEBI" id="CHEBI:29105"/>
    </cofactor>
</comment>
<evidence type="ECO:0000256" key="7">
    <source>
        <dbReference type="SAM" id="Phobius"/>
    </source>
</evidence>
<keyword evidence="5" id="KW-0862">Zinc</keyword>
<dbReference type="InterPro" id="IPR001915">
    <property type="entry name" value="Peptidase_M48"/>
</dbReference>
<protein>
    <recommendedName>
        <fullName evidence="8">Peptidase M48 domain-containing protein</fullName>
    </recommendedName>
</protein>
<evidence type="ECO:0000256" key="2">
    <source>
        <dbReference type="ARBA" id="ARBA00022670"/>
    </source>
</evidence>
<dbReference type="GO" id="GO:0046872">
    <property type="term" value="F:metal ion binding"/>
    <property type="evidence" value="ECO:0007669"/>
    <property type="project" value="UniProtKB-KW"/>
</dbReference>
<dbReference type="GO" id="GO:0051603">
    <property type="term" value="P:proteolysis involved in protein catabolic process"/>
    <property type="evidence" value="ECO:0007669"/>
    <property type="project" value="TreeGrafter"/>
</dbReference>
<dbReference type="InterPro" id="IPR051156">
    <property type="entry name" value="Mito/Outer_Membr_Metalloprot"/>
</dbReference>
<keyword evidence="7" id="KW-0812">Transmembrane</keyword>
<keyword evidence="2" id="KW-0645">Protease</keyword>
<dbReference type="Proteomes" id="UP001054252">
    <property type="component" value="Unassembled WGS sequence"/>
</dbReference>
<feature type="domain" description="Peptidase M48" evidence="8">
    <location>
        <begin position="406"/>
        <end position="473"/>
    </location>
</feature>
<evidence type="ECO:0000256" key="6">
    <source>
        <dbReference type="ARBA" id="ARBA00023049"/>
    </source>
</evidence>
<dbReference type="Pfam" id="PF01435">
    <property type="entry name" value="Peptidase_M48"/>
    <property type="match status" value="1"/>
</dbReference>
<evidence type="ECO:0000313" key="10">
    <source>
        <dbReference type="Proteomes" id="UP001054252"/>
    </source>
</evidence>
<dbReference type="GO" id="GO:0004222">
    <property type="term" value="F:metalloendopeptidase activity"/>
    <property type="evidence" value="ECO:0007669"/>
    <property type="project" value="InterPro"/>
</dbReference>
<keyword evidence="6" id="KW-0482">Metalloprotease</keyword>
<dbReference type="GO" id="GO:0016020">
    <property type="term" value="C:membrane"/>
    <property type="evidence" value="ECO:0007669"/>
    <property type="project" value="TreeGrafter"/>
</dbReference>
<evidence type="ECO:0000256" key="1">
    <source>
        <dbReference type="ARBA" id="ARBA00001947"/>
    </source>
</evidence>
<feature type="transmembrane region" description="Helical" evidence="7">
    <location>
        <begin position="234"/>
        <end position="256"/>
    </location>
</feature>
<sequence>MELKADYIGMLLMASVRYDPQVAPVVYDKLGKLAVDTALTIYSHSSLWDKKELKCWLKPGAKPGVIVGRKQSLYNTSQPTSTALTTSGLRQRCFPSSSEEPKCNFISLIFVTTSCYIMGFFRRSKPLLRSSFLSRSPSTSRVLTRTLIRDSSPRLSQIYGSFSAPAANGAKFSGFSLYSHVYPNRYQYDLFLNVTKRFYHADTRNFRQYGGLFQNKHDVFVGLRLVLASGEFPIALYFPVQLMVIGSGLLMAFSVCNFSVEILIYALLASGVHWTALYFANLEMVPYTNRTRFMPPSKLAERMLAVGDVLFNHIKEEINCETLPTTHPSNVRVTLICQNIVEAFQRGIEHEQVQADLKSASIESLCGEGKDEGKWCPEDGIFDCKGKSAEAARALPKLDGFNCEILVQDNDQIGATSWPGGKIIVFSGTLEEFPSDAEIATIIAHEIGHAVARHFAERISRDLMVLPLEIMTFGLTRNITTRILRRPFNHSIVLVYGEQRTDTGGLLEVIDAETRFLLFELIVDS</sequence>
<keyword evidence="4" id="KW-0378">Hydrolase</keyword>
<dbReference type="EMBL" id="BPVZ01000102">
    <property type="protein sequence ID" value="GKV33685.1"/>
    <property type="molecule type" value="Genomic_DNA"/>
</dbReference>
<keyword evidence="10" id="KW-1185">Reference proteome</keyword>
<reference evidence="9 10" key="1">
    <citation type="journal article" date="2021" name="Commun. Biol.">
        <title>The genome of Shorea leprosula (Dipterocarpaceae) highlights the ecological relevance of drought in aseasonal tropical rainforests.</title>
        <authorList>
            <person name="Ng K.K.S."/>
            <person name="Kobayashi M.J."/>
            <person name="Fawcett J.A."/>
            <person name="Hatakeyama M."/>
            <person name="Paape T."/>
            <person name="Ng C.H."/>
            <person name="Ang C.C."/>
            <person name="Tnah L.H."/>
            <person name="Lee C.T."/>
            <person name="Nishiyama T."/>
            <person name="Sese J."/>
            <person name="O'Brien M.J."/>
            <person name="Copetti D."/>
            <person name="Mohd Noor M.I."/>
            <person name="Ong R.C."/>
            <person name="Putra M."/>
            <person name="Sireger I.Z."/>
            <person name="Indrioko S."/>
            <person name="Kosugi Y."/>
            <person name="Izuno A."/>
            <person name="Isagi Y."/>
            <person name="Lee S.L."/>
            <person name="Shimizu K.K."/>
        </authorList>
    </citation>
    <scope>NUCLEOTIDE SEQUENCE [LARGE SCALE GENOMIC DNA]</scope>
    <source>
        <strain evidence="9">214</strain>
    </source>
</reference>
<comment type="caution">
    <text evidence="9">The sequence shown here is derived from an EMBL/GenBank/DDBJ whole genome shotgun (WGS) entry which is preliminary data.</text>
</comment>
<dbReference type="PANTHER" id="PTHR22726:SF1">
    <property type="entry name" value="METALLOENDOPEPTIDASE OMA1, MITOCHONDRIAL"/>
    <property type="match status" value="1"/>
</dbReference>
<gene>
    <name evidence="9" type="ORF">SLEP1_g42159</name>
</gene>
<dbReference type="Gene3D" id="3.30.2010.10">
    <property type="entry name" value="Metalloproteases ('zincins'), catalytic domain"/>
    <property type="match status" value="1"/>
</dbReference>
<proteinExistence type="predicted"/>
<organism evidence="9 10">
    <name type="scientific">Rubroshorea leprosula</name>
    <dbReference type="NCBI Taxonomy" id="152421"/>
    <lineage>
        <taxon>Eukaryota</taxon>
        <taxon>Viridiplantae</taxon>
        <taxon>Streptophyta</taxon>
        <taxon>Embryophyta</taxon>
        <taxon>Tracheophyta</taxon>
        <taxon>Spermatophyta</taxon>
        <taxon>Magnoliopsida</taxon>
        <taxon>eudicotyledons</taxon>
        <taxon>Gunneridae</taxon>
        <taxon>Pentapetalae</taxon>
        <taxon>rosids</taxon>
        <taxon>malvids</taxon>
        <taxon>Malvales</taxon>
        <taxon>Dipterocarpaceae</taxon>
        <taxon>Rubroshorea</taxon>
    </lineage>
</organism>
<evidence type="ECO:0000256" key="3">
    <source>
        <dbReference type="ARBA" id="ARBA00022723"/>
    </source>
</evidence>
<evidence type="ECO:0000256" key="4">
    <source>
        <dbReference type="ARBA" id="ARBA00022801"/>
    </source>
</evidence>
<feature type="transmembrane region" description="Helical" evidence="7">
    <location>
        <begin position="262"/>
        <end position="282"/>
    </location>
</feature>
<dbReference type="PANTHER" id="PTHR22726">
    <property type="entry name" value="METALLOENDOPEPTIDASE OMA1"/>
    <property type="match status" value="1"/>
</dbReference>